<organism evidence="1 2">
    <name type="scientific">Anabarilius grahami</name>
    <name type="common">Kanglang fish</name>
    <name type="synonym">Barilius grahami</name>
    <dbReference type="NCBI Taxonomy" id="495550"/>
    <lineage>
        <taxon>Eukaryota</taxon>
        <taxon>Metazoa</taxon>
        <taxon>Chordata</taxon>
        <taxon>Craniata</taxon>
        <taxon>Vertebrata</taxon>
        <taxon>Euteleostomi</taxon>
        <taxon>Actinopterygii</taxon>
        <taxon>Neopterygii</taxon>
        <taxon>Teleostei</taxon>
        <taxon>Ostariophysi</taxon>
        <taxon>Cypriniformes</taxon>
        <taxon>Xenocyprididae</taxon>
        <taxon>Xenocypridinae</taxon>
        <taxon>Xenocypridinae incertae sedis</taxon>
        <taxon>Anabarilius</taxon>
    </lineage>
</organism>
<protein>
    <submittedName>
        <fullName evidence="1">Uncharacterized protein</fullName>
    </submittedName>
</protein>
<reference evidence="1 2" key="1">
    <citation type="submission" date="2018-10" db="EMBL/GenBank/DDBJ databases">
        <title>Genome assembly for a Yunnan-Guizhou Plateau 3E fish, Anabarilius grahami (Regan), and its evolutionary and genetic applications.</title>
        <authorList>
            <person name="Jiang W."/>
        </authorList>
    </citation>
    <scope>NUCLEOTIDE SEQUENCE [LARGE SCALE GENOMIC DNA]</scope>
    <source>
        <strain evidence="1">AG-KIZ</strain>
        <tissue evidence="1">Muscle</tissue>
    </source>
</reference>
<dbReference type="AlphaFoldDB" id="A0A3N0XRV6"/>
<sequence length="88" mass="10152">MKYCSDLQSTQPDLKNEEVQFFFIRSNGYTQKCASRIAITDPHPPRRAFGDGKNTDEGSLFRAAWRRGMLLPGELKLVDITHYQDLPY</sequence>
<keyword evidence="2" id="KW-1185">Reference proteome</keyword>
<dbReference type="EMBL" id="RJVU01062584">
    <property type="protein sequence ID" value="ROJ29296.1"/>
    <property type="molecule type" value="Genomic_DNA"/>
</dbReference>
<gene>
    <name evidence="1" type="ORF">DPX16_13740</name>
</gene>
<dbReference type="Proteomes" id="UP000281406">
    <property type="component" value="Unassembled WGS sequence"/>
</dbReference>
<accession>A0A3N0XRV6</accession>
<comment type="caution">
    <text evidence="1">The sequence shown here is derived from an EMBL/GenBank/DDBJ whole genome shotgun (WGS) entry which is preliminary data.</text>
</comment>
<evidence type="ECO:0000313" key="1">
    <source>
        <dbReference type="EMBL" id="ROJ29296.1"/>
    </source>
</evidence>
<proteinExistence type="predicted"/>
<name>A0A3N0XRV6_ANAGA</name>
<evidence type="ECO:0000313" key="2">
    <source>
        <dbReference type="Proteomes" id="UP000281406"/>
    </source>
</evidence>